<comment type="catalytic activity">
    <reaction evidence="10 11">
        <text>L-arginyl-[protein] + NAD(+) = N(omega)-(ADP-D-ribosyl)-L-arginyl-[protein] + nicotinamide + H(+)</text>
        <dbReference type="Rhea" id="RHEA:19149"/>
        <dbReference type="Rhea" id="RHEA-COMP:10532"/>
        <dbReference type="Rhea" id="RHEA-COMP:15087"/>
        <dbReference type="ChEBI" id="CHEBI:15378"/>
        <dbReference type="ChEBI" id="CHEBI:17154"/>
        <dbReference type="ChEBI" id="CHEBI:29965"/>
        <dbReference type="ChEBI" id="CHEBI:57540"/>
        <dbReference type="ChEBI" id="CHEBI:142554"/>
        <dbReference type="EC" id="2.4.2.31"/>
    </reaction>
</comment>
<reference evidence="12" key="2">
    <citation type="submission" date="2025-08" db="UniProtKB">
        <authorList>
            <consortium name="Ensembl"/>
        </authorList>
    </citation>
    <scope>IDENTIFICATION</scope>
</reference>
<evidence type="ECO:0000256" key="3">
    <source>
        <dbReference type="ARBA" id="ARBA00022525"/>
    </source>
</evidence>
<evidence type="ECO:0000256" key="2">
    <source>
        <dbReference type="ARBA" id="ARBA00009558"/>
    </source>
</evidence>
<dbReference type="SUPFAM" id="SSF56399">
    <property type="entry name" value="ADP-ribosylation"/>
    <property type="match status" value="1"/>
</dbReference>
<dbReference type="InterPro" id="IPR050999">
    <property type="entry name" value="ADP-ribosyltransferase_ARG"/>
</dbReference>
<dbReference type="AlphaFoldDB" id="A0AAR2KXG4"/>
<dbReference type="GeneTree" id="ENSGT01030000234601"/>
<dbReference type="EC" id="2.4.2.31" evidence="11"/>
<evidence type="ECO:0000256" key="6">
    <source>
        <dbReference type="ARBA" id="ARBA00022679"/>
    </source>
</evidence>
<reference evidence="12 13" key="1">
    <citation type="submission" date="2020-10" db="EMBL/GenBank/DDBJ databases">
        <title>Pygocentrus nattereri (red-bellied piranha) genome, fPygNat1, primary haplotype.</title>
        <authorList>
            <person name="Myers G."/>
            <person name="Meyer A."/>
            <person name="Karagic N."/>
            <person name="Pippel M."/>
            <person name="Winkler S."/>
            <person name="Tracey A."/>
            <person name="Wood J."/>
            <person name="Formenti G."/>
            <person name="Howe K."/>
            <person name="Fedrigo O."/>
            <person name="Jarvis E.D."/>
        </authorList>
    </citation>
    <scope>NUCLEOTIDE SEQUENCE [LARGE SCALE GENOMIC DNA]</scope>
</reference>
<dbReference type="PROSITE" id="PS51996">
    <property type="entry name" value="TR_MART"/>
    <property type="match status" value="1"/>
</dbReference>
<protein>
    <recommendedName>
        <fullName evidence="11">NAD(P)(+)--arginine ADP-ribosyltransferase</fullName>
        <ecNumber evidence="11">2.4.2.31</ecNumber>
    </recommendedName>
    <alternativeName>
        <fullName evidence="11">Mono(ADP-ribosyl)transferase</fullName>
    </alternativeName>
</protein>
<evidence type="ECO:0000313" key="13">
    <source>
        <dbReference type="Proteomes" id="UP001501920"/>
    </source>
</evidence>
<keyword evidence="8 11" id="KW-0521">NADP</keyword>
<keyword evidence="11" id="KW-0520">NAD</keyword>
<proteinExistence type="inferred from homology"/>
<dbReference type="GO" id="GO:0090729">
    <property type="term" value="F:toxin activity"/>
    <property type="evidence" value="ECO:0007669"/>
    <property type="project" value="UniProtKB-KW"/>
</dbReference>
<reference evidence="12" key="3">
    <citation type="submission" date="2025-09" db="UniProtKB">
        <authorList>
            <consortium name="Ensembl"/>
        </authorList>
    </citation>
    <scope>IDENTIFICATION</scope>
</reference>
<organism evidence="12 13">
    <name type="scientific">Pygocentrus nattereri</name>
    <name type="common">Red-bellied piranha</name>
    <dbReference type="NCBI Taxonomy" id="42514"/>
    <lineage>
        <taxon>Eukaryota</taxon>
        <taxon>Metazoa</taxon>
        <taxon>Chordata</taxon>
        <taxon>Craniata</taxon>
        <taxon>Vertebrata</taxon>
        <taxon>Euteleostomi</taxon>
        <taxon>Actinopterygii</taxon>
        <taxon>Neopterygii</taxon>
        <taxon>Teleostei</taxon>
        <taxon>Ostariophysi</taxon>
        <taxon>Characiformes</taxon>
        <taxon>Characoidei</taxon>
        <taxon>Pygocentrus</taxon>
    </lineage>
</organism>
<accession>A0AAR2KXG4</accession>
<dbReference type="Proteomes" id="UP001501920">
    <property type="component" value="Chromosome 7"/>
</dbReference>
<dbReference type="PRINTS" id="PR00970">
    <property type="entry name" value="RIBTRNSFRASE"/>
</dbReference>
<keyword evidence="3" id="KW-0964">Secreted</keyword>
<keyword evidence="13" id="KW-1185">Reference proteome</keyword>
<evidence type="ECO:0000256" key="8">
    <source>
        <dbReference type="ARBA" id="ARBA00022857"/>
    </source>
</evidence>
<dbReference type="Ensembl" id="ENSPNAT00000080722.1">
    <property type="protein sequence ID" value="ENSPNAP00000066841.1"/>
    <property type="gene ID" value="ENSPNAG00000036915.1"/>
</dbReference>
<comment type="similarity">
    <text evidence="2 11">Belongs to the Arg-specific ADP-ribosyltransferase family.</text>
</comment>
<dbReference type="PANTHER" id="PTHR10339:SF25">
    <property type="entry name" value="SECRETED EXOENZYME S"/>
    <property type="match status" value="1"/>
</dbReference>
<evidence type="ECO:0000256" key="1">
    <source>
        <dbReference type="ARBA" id="ARBA00004613"/>
    </source>
</evidence>
<sequence>MTGHVAVTIYMIIIQIHNKMNELIMTFACFQITMDLYLNSIDDEFMGCKAKMYCVVTDQLLKKELDSSENFRKDWNAARKKLNLLNTPDSELTETDMTNIALQAYTRNNVYKELNDKMCEGRRTYKTKFGLISLHFLITYGIQTCNAQHECRTTYRRSKIKIEIMFPLVRFGSFASSSLYATLTHFGKETCFIITTCYGADISDISLLPHEAEVLIPPYEVFKSEPVGVKPPELEDCERVYMLSSVGKISLMNCEYLKKDKMGLLIHQRENLCSL</sequence>
<name>A0AAR2KXG4_PYGNA</name>
<evidence type="ECO:0000256" key="7">
    <source>
        <dbReference type="ARBA" id="ARBA00022695"/>
    </source>
</evidence>
<keyword evidence="6 11" id="KW-0808">Transferase</keyword>
<dbReference type="GO" id="GO:0016779">
    <property type="term" value="F:nucleotidyltransferase activity"/>
    <property type="evidence" value="ECO:0007669"/>
    <property type="project" value="UniProtKB-KW"/>
</dbReference>
<dbReference type="GO" id="GO:0005576">
    <property type="term" value="C:extracellular region"/>
    <property type="evidence" value="ECO:0007669"/>
    <property type="project" value="UniProtKB-SubCell"/>
</dbReference>
<keyword evidence="9" id="KW-0843">Virulence</keyword>
<evidence type="ECO:0000256" key="4">
    <source>
        <dbReference type="ARBA" id="ARBA00022656"/>
    </source>
</evidence>
<dbReference type="GO" id="GO:0106274">
    <property type="term" value="F:NAD+-protein-arginine ADP-ribosyltransferase activity"/>
    <property type="evidence" value="ECO:0007669"/>
    <property type="project" value="UniProtKB-EC"/>
</dbReference>
<keyword evidence="7" id="KW-0548">Nucleotidyltransferase</keyword>
<evidence type="ECO:0000256" key="5">
    <source>
        <dbReference type="ARBA" id="ARBA00022676"/>
    </source>
</evidence>
<keyword evidence="4" id="KW-0800">Toxin</keyword>
<dbReference type="GO" id="GO:0003950">
    <property type="term" value="F:NAD+ poly-ADP-ribosyltransferase activity"/>
    <property type="evidence" value="ECO:0007669"/>
    <property type="project" value="TreeGrafter"/>
</dbReference>
<evidence type="ECO:0000256" key="10">
    <source>
        <dbReference type="ARBA" id="ARBA00047597"/>
    </source>
</evidence>
<dbReference type="InterPro" id="IPR000768">
    <property type="entry name" value="ART"/>
</dbReference>
<comment type="subcellular location">
    <subcellularLocation>
        <location evidence="1">Secreted</location>
    </subcellularLocation>
</comment>
<dbReference type="Gene3D" id="3.90.176.10">
    <property type="entry name" value="Toxin ADP-ribosyltransferase, Chain A, domain 1"/>
    <property type="match status" value="1"/>
</dbReference>
<dbReference type="PANTHER" id="PTHR10339">
    <property type="entry name" value="ADP-RIBOSYLTRANSFERASE"/>
    <property type="match status" value="1"/>
</dbReference>
<evidence type="ECO:0000313" key="12">
    <source>
        <dbReference type="Ensembl" id="ENSPNAP00000066841.1"/>
    </source>
</evidence>
<evidence type="ECO:0000256" key="11">
    <source>
        <dbReference type="RuleBase" id="RU361228"/>
    </source>
</evidence>
<keyword evidence="5 11" id="KW-0328">Glycosyltransferase</keyword>
<dbReference type="Pfam" id="PF01129">
    <property type="entry name" value="ART"/>
    <property type="match status" value="1"/>
</dbReference>
<evidence type="ECO:0000256" key="9">
    <source>
        <dbReference type="ARBA" id="ARBA00023026"/>
    </source>
</evidence>